<feature type="transmembrane region" description="Helical" evidence="6">
    <location>
        <begin position="114"/>
        <end position="135"/>
    </location>
</feature>
<dbReference type="GO" id="GO:0005886">
    <property type="term" value="C:plasma membrane"/>
    <property type="evidence" value="ECO:0007669"/>
    <property type="project" value="UniProtKB-SubCell"/>
</dbReference>
<dbReference type="InterPro" id="IPR018076">
    <property type="entry name" value="T2SS_GspF_dom"/>
</dbReference>
<dbReference type="AlphaFoldDB" id="A0A839ABF0"/>
<proteinExistence type="predicted"/>
<comment type="caution">
    <text evidence="8">The sequence shown here is derived from an EMBL/GenBank/DDBJ whole genome shotgun (WGS) entry which is preliminary data.</text>
</comment>
<gene>
    <name evidence="8" type="ORF">H2509_03715</name>
</gene>
<protein>
    <submittedName>
        <fullName evidence="8">Type II secretion system F family protein</fullName>
    </submittedName>
</protein>
<evidence type="ECO:0000256" key="4">
    <source>
        <dbReference type="ARBA" id="ARBA00022989"/>
    </source>
</evidence>
<dbReference type="PANTHER" id="PTHR35007">
    <property type="entry name" value="INTEGRAL MEMBRANE PROTEIN-RELATED"/>
    <property type="match status" value="1"/>
</dbReference>
<feature type="transmembrane region" description="Helical" evidence="6">
    <location>
        <begin position="298"/>
        <end position="324"/>
    </location>
</feature>
<evidence type="ECO:0000256" key="2">
    <source>
        <dbReference type="ARBA" id="ARBA00022475"/>
    </source>
</evidence>
<keyword evidence="4 6" id="KW-1133">Transmembrane helix</keyword>
<evidence type="ECO:0000256" key="1">
    <source>
        <dbReference type="ARBA" id="ARBA00004651"/>
    </source>
</evidence>
<name>A0A839ABF0_9HYPH</name>
<keyword evidence="9" id="KW-1185">Reference proteome</keyword>
<dbReference type="Proteomes" id="UP000541109">
    <property type="component" value="Unassembled WGS sequence"/>
</dbReference>
<evidence type="ECO:0000259" key="7">
    <source>
        <dbReference type="Pfam" id="PF00482"/>
    </source>
</evidence>
<accession>A0A839ABF0</accession>
<dbReference type="EMBL" id="JACFXV010000038">
    <property type="protein sequence ID" value="MBA5776227.1"/>
    <property type="molecule type" value="Genomic_DNA"/>
</dbReference>
<dbReference type="Pfam" id="PF00482">
    <property type="entry name" value="T2SSF"/>
    <property type="match status" value="1"/>
</dbReference>
<evidence type="ECO:0000256" key="6">
    <source>
        <dbReference type="SAM" id="Phobius"/>
    </source>
</evidence>
<dbReference type="PANTHER" id="PTHR35007:SF2">
    <property type="entry name" value="PILUS ASSEMBLE PROTEIN"/>
    <property type="match status" value="1"/>
</dbReference>
<feature type="transmembrane region" description="Helical" evidence="6">
    <location>
        <begin position="14"/>
        <end position="35"/>
    </location>
</feature>
<keyword evidence="3 6" id="KW-0812">Transmembrane</keyword>
<comment type="subcellular location">
    <subcellularLocation>
        <location evidence="1">Cell membrane</location>
        <topology evidence="1">Multi-pass membrane protein</topology>
    </subcellularLocation>
</comment>
<dbReference type="RefSeq" id="WP_182162422.1">
    <property type="nucleotide sequence ID" value="NZ_JACFXV010000038.1"/>
</dbReference>
<evidence type="ECO:0000313" key="8">
    <source>
        <dbReference type="EMBL" id="MBA5776227.1"/>
    </source>
</evidence>
<feature type="domain" description="Type II secretion system protein GspF" evidence="7">
    <location>
        <begin position="187"/>
        <end position="315"/>
    </location>
</feature>
<sequence length="327" mass="36496">MGIDVATLTDRQTLIAGLTMIAVAGTVFTLVLPLFEGDRLRSRMKSVAIERERIRARERSRLTSERDNARASLRNRPKQQIKDLVDRLQLKNVLSDETTQMRLRQAGFRGMAPIYTYLFARLVMPVLLFLAALFYTFSVLPHDMPALAKLAISVGVAGIGFYAPDLYLKNLIQKRQLSITRAWPDALDLMLICVESGISIEAAFRRVAEEIGIQSVALAEELTLTNAELSFLSERRQAYENLASRTGVEGVKNVVLALTQAERYGTPLGQALRVMADENREQRMQLAEKKAAALPPKLTVPMIIFFLPVLFAVIMGPGLIQVFATFK</sequence>
<evidence type="ECO:0000256" key="3">
    <source>
        <dbReference type="ARBA" id="ARBA00022692"/>
    </source>
</evidence>
<keyword evidence="5 6" id="KW-0472">Membrane</keyword>
<organism evidence="8 9">
    <name type="scientific">Stappia albiluteola</name>
    <dbReference type="NCBI Taxonomy" id="2758565"/>
    <lineage>
        <taxon>Bacteria</taxon>
        <taxon>Pseudomonadati</taxon>
        <taxon>Pseudomonadota</taxon>
        <taxon>Alphaproteobacteria</taxon>
        <taxon>Hyphomicrobiales</taxon>
        <taxon>Stappiaceae</taxon>
        <taxon>Stappia</taxon>
    </lineage>
</organism>
<reference evidence="8 9" key="1">
    <citation type="submission" date="2020-07" db="EMBL/GenBank/DDBJ databases">
        <title>Stappia sp., F7233, whole genome shotgun sequencing project.</title>
        <authorList>
            <person name="Jiang S."/>
            <person name="Liu Z.W."/>
            <person name="Du Z.J."/>
        </authorList>
    </citation>
    <scope>NUCLEOTIDE SEQUENCE [LARGE SCALE GENOMIC DNA]</scope>
    <source>
        <strain evidence="8 9">F7233</strain>
    </source>
</reference>
<evidence type="ECO:0000256" key="5">
    <source>
        <dbReference type="ARBA" id="ARBA00023136"/>
    </source>
</evidence>
<feature type="transmembrane region" description="Helical" evidence="6">
    <location>
        <begin position="147"/>
        <end position="168"/>
    </location>
</feature>
<evidence type="ECO:0000313" key="9">
    <source>
        <dbReference type="Proteomes" id="UP000541109"/>
    </source>
</evidence>
<keyword evidence="2" id="KW-1003">Cell membrane</keyword>